<sequence>MEVNDPTIYAVSRAFESVWPREQERVRRSFLLLLPRGYQAGVILEPAAATEYLRNVCSRLEAEARVRAQIYSPAGWLWYFRRISREYFAGHLSTTAPADHGLAETLTGLSDKTDDMQRGFVDGAVVYPTDEIALRPVARMASLAVAMSQCHAWIRRAGKGTRFTVHVDRLPEPVGDPLLEDSIEQYDERVAEDPGGTWLQGLRSLDRSVPSMGLLLTVASLPGLWPVVPSWLGQPTDSIPAQVRGQFVFWPTSLDDLRRALDRVADDTRQWWPDALPSLVLLLQGLMYVLVRDGFHMGVGVPKVGYTTLPREGLIRALDWKLELSRGDLEAMFRGSVPRTGEEALARISEIGPVCWPFQPGPVLRAGGQQVVVDLHAATQRLVHMVTMPRDLGGDVVNVISDEFELFVQDALDRSSWRPTERMATLRGRDLKLTSKKLTDVDAIGQHGRALLLVSCKNMPHTERYAAGEYSVVRNVEQRLNEAVRQWDQVIATVRRHPVGDNYDFSAFDEILGVVVTPHVMFSRAPETTAIVKGELRKAVGLGELLRFVKSRSRLAGS</sequence>
<name>A0A9R0P3R2_AMYMS</name>
<evidence type="ECO:0000313" key="2">
    <source>
        <dbReference type="Proteomes" id="UP000006138"/>
    </source>
</evidence>
<evidence type="ECO:0000313" key="1">
    <source>
        <dbReference type="EMBL" id="AEK45766.1"/>
    </source>
</evidence>
<proteinExistence type="predicted"/>
<dbReference type="KEGG" id="amn:RAM_36465"/>
<accession>A0A9R0P3R2</accession>
<protein>
    <submittedName>
        <fullName evidence="1">Uncharacterized protein</fullName>
    </submittedName>
</protein>
<reference evidence="1 2" key="1">
    <citation type="journal article" date="2011" name="J. Bacteriol.">
        <title>Whole genome sequence of the rifamycin B-producing strain Amycolatopsis mediterranei S699.</title>
        <authorList>
            <person name="Verma M."/>
            <person name="Kaur J."/>
            <person name="Kumar M."/>
            <person name="Kumari K."/>
            <person name="Saxena A."/>
            <person name="Anand S."/>
            <person name="Nigam A."/>
            <person name="Ravi V."/>
            <person name="Raghuvanshi S."/>
            <person name="Khurana P."/>
            <person name="Tyagi A.K."/>
            <person name="Khurana J.P."/>
            <person name="Lal R."/>
        </authorList>
    </citation>
    <scope>NUCLEOTIDE SEQUENCE [LARGE SCALE GENOMIC DNA]</scope>
    <source>
        <strain evidence="1 2">S699</strain>
    </source>
</reference>
<gene>
    <name evidence="1" type="ordered locus">RAM_36465</name>
</gene>
<dbReference type="Proteomes" id="UP000006138">
    <property type="component" value="Chromosome"/>
</dbReference>
<dbReference type="AlphaFoldDB" id="A0A9R0P3R2"/>
<keyword evidence="2" id="KW-1185">Reference proteome</keyword>
<organism evidence="1 2">
    <name type="scientific">Amycolatopsis mediterranei (strain S699)</name>
    <name type="common">Nocardia mediterranei</name>
    <dbReference type="NCBI Taxonomy" id="713604"/>
    <lineage>
        <taxon>Bacteria</taxon>
        <taxon>Bacillati</taxon>
        <taxon>Actinomycetota</taxon>
        <taxon>Actinomycetes</taxon>
        <taxon>Pseudonocardiales</taxon>
        <taxon>Pseudonocardiaceae</taxon>
        <taxon>Amycolatopsis</taxon>
    </lineage>
</organism>
<dbReference type="EMBL" id="CP002896">
    <property type="protein sequence ID" value="AEK45766.1"/>
    <property type="molecule type" value="Genomic_DNA"/>
</dbReference>